<reference evidence="1 2" key="1">
    <citation type="submission" date="2019-07" db="EMBL/GenBank/DDBJ databases">
        <title>Whole genome shotgun sequence of Chitinophaga cymbidii NBRC 109752.</title>
        <authorList>
            <person name="Hosoyama A."/>
            <person name="Uohara A."/>
            <person name="Ohji S."/>
            <person name="Ichikawa N."/>
        </authorList>
    </citation>
    <scope>NUCLEOTIDE SEQUENCE [LARGE SCALE GENOMIC DNA]</scope>
    <source>
        <strain evidence="1 2">NBRC 109752</strain>
    </source>
</reference>
<dbReference type="Proteomes" id="UP000321436">
    <property type="component" value="Unassembled WGS sequence"/>
</dbReference>
<comment type="caution">
    <text evidence="1">The sequence shown here is derived from an EMBL/GenBank/DDBJ whole genome shotgun (WGS) entry which is preliminary data.</text>
</comment>
<name>A0A512RS93_9BACT</name>
<protein>
    <recommendedName>
        <fullName evidence="3">Conjugal transfer protein TraI</fullName>
    </recommendedName>
</protein>
<dbReference type="EMBL" id="BKAU01000007">
    <property type="protein sequence ID" value="GEP98568.1"/>
    <property type="molecule type" value="Genomic_DNA"/>
</dbReference>
<sequence length="223" mass="25726">MKRKIFITLVLLVVLTGVPVSRTYAIWPVVTAVVKKVIRAMDLQIQRLQNRTITLQNAQKALENIMAKLRLEEIGQWTERQRVLYQDYFAELWKVKSVIAYYRRVAEIVQRQRALVEEYRRAFAVIREDRHFNAAEVDQLHALYSGILAESLNNVEDVLNVVNAFTVQMSDADRLKIISEVADRMEGHVVALRRVTHRAAGLSLQRARSAKEANRIKGLYGIK</sequence>
<dbReference type="OrthoDB" id="793529at2"/>
<proteinExistence type="predicted"/>
<dbReference type="AlphaFoldDB" id="A0A512RS93"/>
<dbReference type="RefSeq" id="WP_146867188.1">
    <property type="nucleotide sequence ID" value="NZ_BKAU01000007.1"/>
</dbReference>
<evidence type="ECO:0000313" key="1">
    <source>
        <dbReference type="EMBL" id="GEP98568.1"/>
    </source>
</evidence>
<accession>A0A512RS93</accession>
<keyword evidence="2" id="KW-1185">Reference proteome</keyword>
<organism evidence="1 2">
    <name type="scientific">Chitinophaga cymbidii</name>
    <dbReference type="NCBI Taxonomy" id="1096750"/>
    <lineage>
        <taxon>Bacteria</taxon>
        <taxon>Pseudomonadati</taxon>
        <taxon>Bacteroidota</taxon>
        <taxon>Chitinophagia</taxon>
        <taxon>Chitinophagales</taxon>
        <taxon>Chitinophagaceae</taxon>
        <taxon>Chitinophaga</taxon>
    </lineage>
</organism>
<evidence type="ECO:0000313" key="2">
    <source>
        <dbReference type="Proteomes" id="UP000321436"/>
    </source>
</evidence>
<evidence type="ECO:0008006" key="3">
    <source>
        <dbReference type="Google" id="ProtNLM"/>
    </source>
</evidence>
<gene>
    <name evidence="1" type="ORF">CCY01nite_48280</name>
</gene>